<dbReference type="OrthoDB" id="511390at2759"/>
<dbReference type="SUPFAM" id="SSF75011">
    <property type="entry name" value="3-carboxy-cis,cis-mucoante lactonizing enzyme"/>
    <property type="match status" value="1"/>
</dbReference>
<feature type="compositionally biased region" description="Pro residues" evidence="1">
    <location>
        <begin position="816"/>
        <end position="829"/>
    </location>
</feature>
<accession>A0A9W6BCZ2</accession>
<feature type="region of interest" description="Disordered" evidence="1">
    <location>
        <begin position="510"/>
        <end position="564"/>
    </location>
</feature>
<feature type="compositionally biased region" description="Low complexity" evidence="1">
    <location>
        <begin position="830"/>
        <end position="839"/>
    </location>
</feature>
<organism evidence="2 3">
    <name type="scientific">Pleodorina starrii</name>
    <dbReference type="NCBI Taxonomy" id="330485"/>
    <lineage>
        <taxon>Eukaryota</taxon>
        <taxon>Viridiplantae</taxon>
        <taxon>Chlorophyta</taxon>
        <taxon>core chlorophytes</taxon>
        <taxon>Chlorophyceae</taxon>
        <taxon>CS clade</taxon>
        <taxon>Chlamydomonadales</taxon>
        <taxon>Volvocaceae</taxon>
        <taxon>Pleodorina</taxon>
    </lineage>
</organism>
<feature type="compositionally biased region" description="Low complexity" evidence="1">
    <location>
        <begin position="1421"/>
        <end position="1436"/>
    </location>
</feature>
<protein>
    <submittedName>
        <fullName evidence="2">Uncharacterized protein</fullName>
    </submittedName>
</protein>
<feature type="compositionally biased region" description="Low complexity" evidence="1">
    <location>
        <begin position="1355"/>
        <end position="1367"/>
    </location>
</feature>
<reference evidence="2 3" key="1">
    <citation type="journal article" date="2023" name="Commun. Biol.">
        <title>Reorganization of the ancestral sex-determining regions during the evolution of trioecy in Pleodorina starrii.</title>
        <authorList>
            <person name="Takahashi K."/>
            <person name="Suzuki S."/>
            <person name="Kawai-Toyooka H."/>
            <person name="Yamamoto K."/>
            <person name="Hamaji T."/>
            <person name="Ootsuki R."/>
            <person name="Yamaguchi H."/>
            <person name="Kawachi M."/>
            <person name="Higashiyama T."/>
            <person name="Nozaki H."/>
        </authorList>
    </citation>
    <scope>NUCLEOTIDE SEQUENCE [LARGE SCALE GENOMIC DNA]</scope>
    <source>
        <strain evidence="2 3">NIES-4479</strain>
    </source>
</reference>
<evidence type="ECO:0000313" key="2">
    <source>
        <dbReference type="EMBL" id="GLC49463.1"/>
    </source>
</evidence>
<proteinExistence type="predicted"/>
<keyword evidence="3" id="KW-1185">Reference proteome</keyword>
<sequence length="1692" mass="170145">MNNEQNSPSFLRFQVCHTLDVSSVVTAPSTTIIRGLYPRCVCFHPTKPLMALGVSGFLAVYDMQSNTRLGRVDLKSVPVEMAFAPDGSVIIVVVQDWILYSVSTSSWKARLVVPRRAKMDKPLEGCLLAVTPGNNPLIYFCRYAKDTLRLATLPSRAGGVLVDGGGPGGGGGGRGSGGWGTRVKLDVQKAILGLACHPLDAQLLVLTADGQLRGYAVAGAGGDVLAPLFAVQVQDPSDKLAPPCGVLTCVPHPGLPAGCIILQGARAGTVAVLEAPGRTAPTVVHRGRVPYLNSTIGMGVCRTNGTLLVFGHNEFGRLRCTSWRLQYRQGAGGLALRPSRVEPQDLTPLLDVGRRTRAALAGAMTTGALAAGHGFVAGPGAGAIAPGNGGSGGTAVAAAACHGLWGLSPGWVQDTSSSCLLEAHLGPPTGRVLVHPGLGLLVAVPDLPRVAPTKREVLFAARGGLSGEDLALARRTSTLVLMTVHNLEAPAAGWRGARLAQQHTPLTAWMPSNTTAAGSHAADPLQQQSQQQQPGGAAAAVAAAAGDSSDEEAPAAPAAAAPPRDKVAEAADAAVAEGGALALPPHVYYLAGSRLMKYSLAPRSACTLVQLPPAEGPDGDVRVARQVVHSARAGAWLLFFEQQGGGGGGGGGGGPGGPSGGGANGGTGGGAGPAERFSWTLINAPSFSSEGGAGFVSWIRSGKSGCFVGPSDCHFVVLSANGKLLELFHTADTSGATAGNPLLTLGLEGAGLMPGLGATVFPGPPMTNAPVAEARAPPEAPPHDVRRFRGSGVVLWQSADMALNMTTLPALQRVPLEPPPPRAAPPPRRPAVAPVGGSSSDEEYGYGYGAAAADATYGAADAAADAAAEDDAPPVYPSIPMGHHFGPQQRQAHLPLLPQEAVIHVAWQSLAIGGGAADAEGPADAVAAVLTTQRLLLVTAGLRVVCAVSLATHGSAALQEPLTSVVWAGPMLLASTAAGQILQLTWTGQLLPVATVSPTGHMALLGVTADSLLLLRTPLAAPTAAGNAAAAAALAEVVARPAALLQPLLIGWASLAATGLLSYGSGGAAVVRPALRRALASYDAASFTPRGVWALIAAGAWDVAAAVAAHMPPLDGAVKLAAAAAAGDWAEVSATLLAEASRALHAPAPPPRGSELHCKLVAAAAGALFHGQLTTAGTLFQAAGEWPAAMILAVCRGRSEELSAIAHKLANPAGAAAGGTTAAAPAPAAPTPESQLAGQLASALRNVYGGVGTPAEDLSLTLALPGPPGTSEPLERAERWPLAAPLAAPNAVAVLLGLPRAAVTDAELGPIPPCPDRGSAVSYYGLTASAAAAVSAAVAAAAAATAAGGGGGGRPPAAGGASATGSSIHRPGGSTALGDLETHSVDSSDAAQAAARAEFLNQFAGGGPTIDFSSDEDDSGSEATGSATGSSAAAGGDTRRRIKLQIRDRGAAGAAGSATGPLLREAASGIRLAPPALGSAQLSLPPSAASPGPAPAAPAPAPAPVQFPPGMSSAQLYSGGAALMEAGDWRGAAAHFSRAMSMLSHEERGALDEAARRARLGFCAQYYAAVRLLEGVAGAAGPREARLYRYLGGLTLDPKHSNALLREAIARNRTAGNYRYAADQLTALIAKLTDSAPADYLMQLQGEIEECDRHGGRDAHLPADERVADWAQLVGRADSKEEVDALVLPLLN</sequence>
<dbReference type="PANTHER" id="PTHR19878">
    <property type="entry name" value="AUTOPHAGY PROTEIN 16-LIKE"/>
    <property type="match status" value="1"/>
</dbReference>
<feature type="region of interest" description="Disordered" evidence="1">
    <location>
        <begin position="646"/>
        <end position="671"/>
    </location>
</feature>
<evidence type="ECO:0000256" key="1">
    <source>
        <dbReference type="SAM" id="MobiDB-lite"/>
    </source>
</evidence>
<dbReference type="PANTHER" id="PTHR19878:SF17">
    <property type="entry name" value="TRANSDUCIN_WD40 REPEAT-LIKE SUPERFAMILY PROTEIN"/>
    <property type="match status" value="1"/>
</dbReference>
<dbReference type="InterPro" id="IPR045160">
    <property type="entry name" value="ATG16"/>
</dbReference>
<comment type="caution">
    <text evidence="2">The sequence shown here is derived from an EMBL/GenBank/DDBJ whole genome shotgun (WGS) entry which is preliminary data.</text>
</comment>
<dbReference type="GO" id="GO:0000045">
    <property type="term" value="P:autophagosome assembly"/>
    <property type="evidence" value="ECO:0007669"/>
    <property type="project" value="InterPro"/>
</dbReference>
<dbReference type="Proteomes" id="UP001165080">
    <property type="component" value="Unassembled WGS sequence"/>
</dbReference>
<feature type="compositionally biased region" description="Pro residues" evidence="1">
    <location>
        <begin position="1492"/>
        <end position="1507"/>
    </location>
</feature>
<feature type="compositionally biased region" description="Low complexity" evidence="1">
    <location>
        <begin position="521"/>
        <end position="547"/>
    </location>
</feature>
<feature type="compositionally biased region" description="Low complexity" evidence="1">
    <location>
        <begin position="1482"/>
        <end position="1491"/>
    </location>
</feature>
<feature type="region of interest" description="Disordered" evidence="1">
    <location>
        <begin position="1346"/>
        <end position="1391"/>
    </location>
</feature>
<name>A0A9W6BCZ2_9CHLO</name>
<dbReference type="EMBL" id="BRXU01000002">
    <property type="protein sequence ID" value="GLC49463.1"/>
    <property type="molecule type" value="Genomic_DNA"/>
</dbReference>
<evidence type="ECO:0000313" key="3">
    <source>
        <dbReference type="Proteomes" id="UP001165080"/>
    </source>
</evidence>
<feature type="region of interest" description="Disordered" evidence="1">
    <location>
        <begin position="1406"/>
        <end position="1439"/>
    </location>
</feature>
<gene>
    <name evidence="2" type="primary">PLEST006582</name>
    <name evidence="2" type="ORF">PLESTB_000221800</name>
</gene>
<feature type="region of interest" description="Disordered" evidence="1">
    <location>
        <begin position="812"/>
        <end position="839"/>
    </location>
</feature>
<feature type="region of interest" description="Disordered" evidence="1">
    <location>
        <begin position="1482"/>
        <end position="1507"/>
    </location>
</feature>